<dbReference type="OrthoDB" id="5952118at2759"/>
<reference evidence="1 2" key="1">
    <citation type="journal article" date="2019" name="Sci. Data">
        <title>Hybrid genome assembly and annotation of Danionella translucida.</title>
        <authorList>
            <person name="Kadobianskyi M."/>
            <person name="Schulze L."/>
            <person name="Schuelke M."/>
            <person name="Judkewitz B."/>
        </authorList>
    </citation>
    <scope>NUCLEOTIDE SEQUENCE [LARGE SCALE GENOMIC DNA]</scope>
    <source>
        <strain evidence="1 2">Bolton</strain>
    </source>
</reference>
<proteinExistence type="predicted"/>
<name>A0A553R335_9TELE</name>
<evidence type="ECO:0000313" key="1">
    <source>
        <dbReference type="EMBL" id="TRY96577.1"/>
    </source>
</evidence>
<dbReference type="Proteomes" id="UP000316079">
    <property type="component" value="Unassembled WGS sequence"/>
</dbReference>
<keyword evidence="2" id="KW-1185">Reference proteome</keyword>
<dbReference type="EMBL" id="SRMA01025280">
    <property type="protein sequence ID" value="TRY96577.1"/>
    <property type="molecule type" value="Genomic_DNA"/>
</dbReference>
<protein>
    <submittedName>
        <fullName evidence="1">Uncharacterized protein</fullName>
    </submittedName>
</protein>
<accession>A0A553R335</accession>
<evidence type="ECO:0000313" key="2">
    <source>
        <dbReference type="Proteomes" id="UP000316079"/>
    </source>
</evidence>
<organism evidence="1 2">
    <name type="scientific">Danionella cerebrum</name>
    <dbReference type="NCBI Taxonomy" id="2873325"/>
    <lineage>
        <taxon>Eukaryota</taxon>
        <taxon>Metazoa</taxon>
        <taxon>Chordata</taxon>
        <taxon>Craniata</taxon>
        <taxon>Vertebrata</taxon>
        <taxon>Euteleostomi</taxon>
        <taxon>Actinopterygii</taxon>
        <taxon>Neopterygii</taxon>
        <taxon>Teleostei</taxon>
        <taxon>Ostariophysi</taxon>
        <taxon>Cypriniformes</taxon>
        <taxon>Danionidae</taxon>
        <taxon>Danioninae</taxon>
        <taxon>Danionella</taxon>
    </lineage>
</organism>
<gene>
    <name evidence="1" type="ORF">DNTS_033774</name>
</gene>
<comment type="caution">
    <text evidence="1">The sequence shown here is derived from an EMBL/GenBank/DDBJ whole genome shotgun (WGS) entry which is preliminary data.</text>
</comment>
<sequence>MSCARKKGRSVRPPARVSCDAPDVTAFQHVGCGILINKATLLSGSSLNVESKERFKLRTEAKERTESALLTSAGARALQSTEIVQVKIEAAAGARAEVIYAARLHTFPLRVLHLSNSTLHNTTFI</sequence>
<dbReference type="AlphaFoldDB" id="A0A553R335"/>